<feature type="compositionally biased region" description="Basic and acidic residues" evidence="1">
    <location>
        <begin position="464"/>
        <end position="502"/>
    </location>
</feature>
<dbReference type="InParanoid" id="T1ES84"/>
<feature type="region of interest" description="Disordered" evidence="1">
    <location>
        <begin position="464"/>
        <end position="532"/>
    </location>
</feature>
<feature type="compositionally biased region" description="Acidic residues" evidence="1">
    <location>
        <begin position="503"/>
        <end position="525"/>
    </location>
</feature>
<sequence length="714" mass="81239">MSNKNKNLHLNISVVNKAPGVKIDFRENSFVHVYTVNDGDGEAMTRNAPAKDHIVVNLQHKNNKEKKLTKDTNEIESDDSPSTIIHLKISPETELSCDGFTNVNDSSSDEKVHKRDKGKRSPIKPATIKNCSKFRKVLREMKKEGQSYDKKEDNKTKILKEFEINNQLEKLRTETLKVPKKRGHTFYGNSSEKSSLNNNSHTTNKFASNNNTTNSSSAVKLVMPPSPSRSLVSDISSSNDISSIFTDPEDSLTEVVSASSQGDHTINEAHDPNNMNSIGKTLNLLGPASFKRKYYCCIGPQSKRKKLLTQLGIEDLDDNKISLQHKRLLSIMSNSHQQYNEGMRVFKDTNGVQIMEAVNVYVPIKKGCCKTNRNKNHSYDNNNNDDDDGDDNCDIGDENDDEDDYSLIGSEVLKLWNLTDSEIEELKKQVREEQRHKEEEHIMPLIMNLTYDQIESTYSDVKYDVTNDDGRKRREGKMTHHQESHPATQREDDVDDGNKCDDHLEDDDEEEDEDDDDEDDDDDDSGNIKSLDALYDEEFNKNSYKRFLTDIEKGPSERWKLIIDENVGCVNGEVDRPRDGALEPTEYSRRRPKRSCVDYTPSAYAAIDRMMMMKRRKILADNDVCEIGYDGDNNNDDKNNAVTPQLPSLSENDHGHDDGDNEEVENDNDDNNDNNNNNNNVSNEAANNVDNDNSDDIDVESNYCKNDCDDDRER</sequence>
<keyword evidence="4" id="KW-1185">Reference proteome</keyword>
<dbReference type="Proteomes" id="UP000015101">
    <property type="component" value="Unassembled WGS sequence"/>
</dbReference>
<dbReference type="CTD" id="20199434"/>
<dbReference type="EMBL" id="AMQM01001024">
    <property type="status" value="NOT_ANNOTATED_CDS"/>
    <property type="molecule type" value="Genomic_DNA"/>
</dbReference>
<organism evidence="3 4">
    <name type="scientific">Helobdella robusta</name>
    <name type="common">Californian leech</name>
    <dbReference type="NCBI Taxonomy" id="6412"/>
    <lineage>
        <taxon>Eukaryota</taxon>
        <taxon>Metazoa</taxon>
        <taxon>Spiralia</taxon>
        <taxon>Lophotrochozoa</taxon>
        <taxon>Annelida</taxon>
        <taxon>Clitellata</taxon>
        <taxon>Hirudinea</taxon>
        <taxon>Rhynchobdellida</taxon>
        <taxon>Glossiphoniidae</taxon>
        <taxon>Helobdella</taxon>
    </lineage>
</organism>
<reference evidence="2 4" key="2">
    <citation type="journal article" date="2013" name="Nature">
        <title>Insights into bilaterian evolution from three spiralian genomes.</title>
        <authorList>
            <person name="Simakov O."/>
            <person name="Marletaz F."/>
            <person name="Cho S.J."/>
            <person name="Edsinger-Gonzales E."/>
            <person name="Havlak P."/>
            <person name="Hellsten U."/>
            <person name="Kuo D.H."/>
            <person name="Larsson T."/>
            <person name="Lv J."/>
            <person name="Arendt D."/>
            <person name="Savage R."/>
            <person name="Osoegawa K."/>
            <person name="de Jong P."/>
            <person name="Grimwood J."/>
            <person name="Chapman J.A."/>
            <person name="Shapiro H."/>
            <person name="Aerts A."/>
            <person name="Otillar R.P."/>
            <person name="Terry A.Y."/>
            <person name="Boore J.L."/>
            <person name="Grigoriev I.V."/>
            <person name="Lindberg D.R."/>
            <person name="Seaver E.C."/>
            <person name="Weisblat D.A."/>
            <person name="Putnam N.H."/>
            <person name="Rokhsar D.S."/>
        </authorList>
    </citation>
    <scope>NUCLEOTIDE SEQUENCE</scope>
</reference>
<name>T1ES84_HELRO</name>
<feature type="compositionally biased region" description="Acidic residues" evidence="1">
    <location>
        <begin position="659"/>
        <end position="672"/>
    </location>
</feature>
<dbReference type="AlphaFoldDB" id="T1ES84"/>
<dbReference type="KEGG" id="hro:HELRODRAFT_162084"/>
<dbReference type="EnsemblMetazoa" id="HelroT162084">
    <property type="protein sequence ID" value="HelroP162084"/>
    <property type="gene ID" value="HelroG162084"/>
</dbReference>
<proteinExistence type="predicted"/>
<feature type="compositionally biased region" description="Acidic residues" evidence="1">
    <location>
        <begin position="383"/>
        <end position="404"/>
    </location>
</feature>
<feature type="region of interest" description="Disordered" evidence="1">
    <location>
        <begin position="101"/>
        <end position="125"/>
    </location>
</feature>
<accession>T1ES84</accession>
<dbReference type="HOGENOM" id="CLU_386974_0_0_1"/>
<feature type="region of interest" description="Disordered" evidence="1">
    <location>
        <begin position="372"/>
        <end position="404"/>
    </location>
</feature>
<protein>
    <submittedName>
        <fullName evidence="2 3">Uncharacterized protein</fullName>
    </submittedName>
</protein>
<dbReference type="GeneID" id="20199434"/>
<evidence type="ECO:0000313" key="2">
    <source>
        <dbReference type="EMBL" id="ESN98646.1"/>
    </source>
</evidence>
<reference evidence="4" key="1">
    <citation type="submission" date="2012-12" db="EMBL/GenBank/DDBJ databases">
        <authorList>
            <person name="Hellsten U."/>
            <person name="Grimwood J."/>
            <person name="Chapman J.A."/>
            <person name="Shapiro H."/>
            <person name="Aerts A."/>
            <person name="Otillar R.P."/>
            <person name="Terry A.Y."/>
            <person name="Boore J.L."/>
            <person name="Simakov O."/>
            <person name="Marletaz F."/>
            <person name="Cho S.-J."/>
            <person name="Edsinger-Gonzales E."/>
            <person name="Havlak P."/>
            <person name="Kuo D.-H."/>
            <person name="Larsson T."/>
            <person name="Lv J."/>
            <person name="Arendt D."/>
            <person name="Savage R."/>
            <person name="Osoegawa K."/>
            <person name="de Jong P."/>
            <person name="Lindberg D.R."/>
            <person name="Seaver E.C."/>
            <person name="Weisblat D.A."/>
            <person name="Putnam N.H."/>
            <person name="Grigoriev I.V."/>
            <person name="Rokhsar D.S."/>
        </authorList>
    </citation>
    <scope>NUCLEOTIDE SEQUENCE</scope>
</reference>
<feature type="compositionally biased region" description="Low complexity" evidence="1">
    <location>
        <begin position="189"/>
        <end position="200"/>
    </location>
</feature>
<evidence type="ECO:0000313" key="4">
    <source>
        <dbReference type="Proteomes" id="UP000015101"/>
    </source>
</evidence>
<evidence type="ECO:0000313" key="3">
    <source>
        <dbReference type="EnsemblMetazoa" id="HelroP162084"/>
    </source>
</evidence>
<feature type="region of interest" description="Disordered" evidence="1">
    <location>
        <begin position="630"/>
        <end position="714"/>
    </location>
</feature>
<feature type="compositionally biased region" description="Low complexity" evidence="1">
    <location>
        <begin position="208"/>
        <end position="217"/>
    </location>
</feature>
<dbReference type="RefSeq" id="XP_009022647.1">
    <property type="nucleotide sequence ID" value="XM_009024399.1"/>
</dbReference>
<reference evidence="3" key="3">
    <citation type="submission" date="2015-06" db="UniProtKB">
        <authorList>
            <consortium name="EnsemblMetazoa"/>
        </authorList>
    </citation>
    <scope>IDENTIFICATION</scope>
</reference>
<evidence type="ECO:0000256" key="1">
    <source>
        <dbReference type="SAM" id="MobiDB-lite"/>
    </source>
</evidence>
<dbReference type="EMBL" id="KB097143">
    <property type="protein sequence ID" value="ESN98646.1"/>
    <property type="molecule type" value="Genomic_DNA"/>
</dbReference>
<feature type="region of interest" description="Disordered" evidence="1">
    <location>
        <begin position="182"/>
        <end position="235"/>
    </location>
</feature>
<feature type="compositionally biased region" description="Low complexity" evidence="1">
    <location>
        <begin position="673"/>
        <end position="691"/>
    </location>
</feature>
<gene>
    <name evidence="3" type="primary">20199434</name>
    <name evidence="2" type="ORF">HELRODRAFT_162084</name>
</gene>